<evidence type="ECO:0000313" key="2">
    <source>
        <dbReference type="Proteomes" id="UP001367508"/>
    </source>
</evidence>
<organism evidence="1 2">
    <name type="scientific">Canavalia gladiata</name>
    <name type="common">Sword bean</name>
    <name type="synonym">Dolichos gladiatus</name>
    <dbReference type="NCBI Taxonomy" id="3824"/>
    <lineage>
        <taxon>Eukaryota</taxon>
        <taxon>Viridiplantae</taxon>
        <taxon>Streptophyta</taxon>
        <taxon>Embryophyta</taxon>
        <taxon>Tracheophyta</taxon>
        <taxon>Spermatophyta</taxon>
        <taxon>Magnoliopsida</taxon>
        <taxon>eudicotyledons</taxon>
        <taxon>Gunneridae</taxon>
        <taxon>Pentapetalae</taxon>
        <taxon>rosids</taxon>
        <taxon>fabids</taxon>
        <taxon>Fabales</taxon>
        <taxon>Fabaceae</taxon>
        <taxon>Papilionoideae</taxon>
        <taxon>50 kb inversion clade</taxon>
        <taxon>NPAAA clade</taxon>
        <taxon>indigoferoid/millettioid clade</taxon>
        <taxon>Phaseoleae</taxon>
        <taxon>Canavalia</taxon>
    </lineage>
</organism>
<dbReference type="EMBL" id="JAYMYQ010000003">
    <property type="protein sequence ID" value="KAK7344239.1"/>
    <property type="molecule type" value="Genomic_DNA"/>
</dbReference>
<name>A0AAN9QQD9_CANGL</name>
<reference evidence="1 2" key="1">
    <citation type="submission" date="2024-01" db="EMBL/GenBank/DDBJ databases">
        <title>The genomes of 5 underutilized Papilionoideae crops provide insights into root nodulation and disease resistanc.</title>
        <authorList>
            <person name="Jiang F."/>
        </authorList>
    </citation>
    <scope>NUCLEOTIDE SEQUENCE [LARGE SCALE GENOMIC DNA]</scope>
    <source>
        <strain evidence="1">LVBAO_FW01</strain>
        <tissue evidence="1">Leaves</tissue>
    </source>
</reference>
<gene>
    <name evidence="1" type="ORF">VNO77_13619</name>
</gene>
<dbReference type="AlphaFoldDB" id="A0AAN9QQD9"/>
<evidence type="ECO:0000313" key="1">
    <source>
        <dbReference type="EMBL" id="KAK7344239.1"/>
    </source>
</evidence>
<dbReference type="Proteomes" id="UP001367508">
    <property type="component" value="Unassembled WGS sequence"/>
</dbReference>
<sequence>MIFSFVPAQIQCLCPVLTEIKEEKKSTFNRVNIKPHAAHCWLAVSRRSYGLLHDSRIFLGLAGLLFAFLSEDDMRVLVAILSCFATNSSLPNASLDLQMMIFEGGS</sequence>
<accession>A0AAN9QQD9</accession>
<keyword evidence="2" id="KW-1185">Reference proteome</keyword>
<protein>
    <submittedName>
        <fullName evidence="1">Uncharacterized protein</fullName>
    </submittedName>
</protein>
<comment type="caution">
    <text evidence="1">The sequence shown here is derived from an EMBL/GenBank/DDBJ whole genome shotgun (WGS) entry which is preliminary data.</text>
</comment>
<proteinExistence type="predicted"/>